<keyword evidence="1" id="KW-0175">Coiled coil</keyword>
<keyword evidence="5" id="KW-1185">Reference proteome</keyword>
<dbReference type="EC" id="2.4.-.-" evidence="4"/>
<proteinExistence type="predicted"/>
<comment type="caution">
    <text evidence="4">The sequence shown here is derived from an EMBL/GenBank/DDBJ whole genome shotgun (WGS) entry which is preliminary data.</text>
</comment>
<dbReference type="Pfam" id="PF13692">
    <property type="entry name" value="Glyco_trans_1_4"/>
    <property type="match status" value="1"/>
</dbReference>
<dbReference type="Proteomes" id="UP001589789">
    <property type="component" value="Unassembled WGS sequence"/>
</dbReference>
<evidence type="ECO:0000259" key="3">
    <source>
        <dbReference type="Pfam" id="PF08242"/>
    </source>
</evidence>
<dbReference type="InterPro" id="IPR013217">
    <property type="entry name" value="Methyltransf_12"/>
</dbReference>
<dbReference type="Gene3D" id="3.40.50.150">
    <property type="entry name" value="Vaccinia Virus protein VP39"/>
    <property type="match status" value="1"/>
</dbReference>
<dbReference type="CDD" id="cd02440">
    <property type="entry name" value="AdoMet_MTases"/>
    <property type="match status" value="1"/>
</dbReference>
<gene>
    <name evidence="4" type="ORF">ACFFIC_21445</name>
</gene>
<organism evidence="4 5">
    <name type="scientific">Muricoccus vinaceus</name>
    <dbReference type="NCBI Taxonomy" id="424704"/>
    <lineage>
        <taxon>Bacteria</taxon>
        <taxon>Pseudomonadati</taxon>
        <taxon>Pseudomonadota</taxon>
        <taxon>Alphaproteobacteria</taxon>
        <taxon>Acetobacterales</taxon>
        <taxon>Roseomonadaceae</taxon>
        <taxon>Muricoccus</taxon>
    </lineage>
</organism>
<feature type="domain" description="Methyltransferase type 12" evidence="3">
    <location>
        <begin position="66"/>
        <end position="158"/>
    </location>
</feature>
<keyword evidence="4" id="KW-0328">Glycosyltransferase</keyword>
<sequence>MREKLAGTMSSLNIPSGFPLQNLNTQLSHQDTMFDGSGEHYLQVGLSALDVIKAALQGAPTPRTILDLPCGFGRVTRVLRAQYPAAAITVCDLDRAGVDFASATFRARGVYSKPNFRDLQLDGSFDLIWVGSLLTHLPEHQTRQFLDFAARHMGPDSRLVVTSHSEYVADRLRSWNYGLGEQAARGLITQYLTHGYGYRGYDGSPDYGISLAARVWYETQLAGSCLRLQSYQERGWDQHQDVLVIRRASPSQLRGRAAAPLDRPGIPLPLPGAEQEAQDEAGSLGFDAAWYAGNYPDVVAAVKAGACPSLLAHYLADGWKEGRLPFDPARSYPNRTASVPDAWFGEADDGAGARPASEPPAFCQAGLEGASAAGDEIRQPIFTAQLRRDRRRLAHAQEEIASLRAEIHRLESAPAHRAYRKLQQTYRTLPPTVRKVIWRLRSGTPSAGTTASELSSAPRGHAIVIDDHWPQPDRDAGSVDIVHLVETLGHLGFDVVLAAALEHDGDWPARDALIRAGIRCLLPSDAASVEEFLAREGATLDLCVLCRVYSGGRFLEPALQHARKARIVFNTIDLNFLRVQRQAQLEGTEAALGIAREVQRREEEVMRASDATIVVSRAELSLLRETMPELLVVDLPLARPLAPPVTSFAGRSGIGFIGGFAHAPNVDAMRYFLKEIWPLVIRDMPELGMTIVGPDFPAHLLDGVPGQVRALGHVPDTAPWFEGLRLTVAPLRFGAGAKGKVASSLAAGVPCIATAIAAEGMLLSENAGVLVENEPAAFAARLRDAYVDEALWNRLSAGGLAYAADTLSPSRWRDRLDALLQQIGL</sequence>
<evidence type="ECO:0000256" key="2">
    <source>
        <dbReference type="SAM" id="MobiDB-lite"/>
    </source>
</evidence>
<feature type="coiled-coil region" evidence="1">
    <location>
        <begin position="386"/>
        <end position="413"/>
    </location>
</feature>
<reference evidence="4 5" key="1">
    <citation type="submission" date="2024-09" db="EMBL/GenBank/DDBJ databases">
        <authorList>
            <person name="Sun Q."/>
            <person name="Mori K."/>
        </authorList>
    </citation>
    <scope>NUCLEOTIDE SEQUENCE [LARGE SCALE GENOMIC DNA]</scope>
    <source>
        <strain evidence="4 5">CCM 7468</strain>
    </source>
</reference>
<feature type="region of interest" description="Disordered" evidence="2">
    <location>
        <begin position="254"/>
        <end position="273"/>
    </location>
</feature>
<name>A0ABV6IWU6_9PROT</name>
<dbReference type="RefSeq" id="WP_377054163.1">
    <property type="nucleotide sequence ID" value="NZ_JBHLVZ010000076.1"/>
</dbReference>
<keyword evidence="4" id="KW-0808">Transferase</keyword>
<dbReference type="InterPro" id="IPR029063">
    <property type="entry name" value="SAM-dependent_MTases_sf"/>
</dbReference>
<dbReference type="Pfam" id="PF08242">
    <property type="entry name" value="Methyltransf_12"/>
    <property type="match status" value="1"/>
</dbReference>
<evidence type="ECO:0000256" key="1">
    <source>
        <dbReference type="SAM" id="Coils"/>
    </source>
</evidence>
<dbReference type="Gene3D" id="3.40.50.2000">
    <property type="entry name" value="Glycogen Phosphorylase B"/>
    <property type="match status" value="1"/>
</dbReference>
<accession>A0ABV6IWU6</accession>
<dbReference type="GO" id="GO:0016757">
    <property type="term" value="F:glycosyltransferase activity"/>
    <property type="evidence" value="ECO:0007669"/>
    <property type="project" value="UniProtKB-KW"/>
</dbReference>
<dbReference type="EMBL" id="JBHLVZ010000076">
    <property type="protein sequence ID" value="MFC0388086.1"/>
    <property type="molecule type" value="Genomic_DNA"/>
</dbReference>
<evidence type="ECO:0000313" key="4">
    <source>
        <dbReference type="EMBL" id="MFC0388086.1"/>
    </source>
</evidence>
<dbReference type="SUPFAM" id="SSF53335">
    <property type="entry name" value="S-adenosyl-L-methionine-dependent methyltransferases"/>
    <property type="match status" value="1"/>
</dbReference>
<evidence type="ECO:0000313" key="5">
    <source>
        <dbReference type="Proteomes" id="UP001589789"/>
    </source>
</evidence>
<dbReference type="CDD" id="cd03801">
    <property type="entry name" value="GT4_PimA-like"/>
    <property type="match status" value="1"/>
</dbReference>
<dbReference type="SUPFAM" id="SSF53756">
    <property type="entry name" value="UDP-Glycosyltransferase/glycogen phosphorylase"/>
    <property type="match status" value="1"/>
</dbReference>
<protein>
    <submittedName>
        <fullName evidence="4">Glycosyltransferase</fullName>
        <ecNumber evidence="4">2.4.-.-</ecNumber>
    </submittedName>
</protein>